<reference evidence="3" key="1">
    <citation type="submission" date="2020-06" db="EMBL/GenBank/DDBJ databases">
        <title>Draft genome sequences of strains closely related to Aspergillus parafelis and Aspergillus hiratsukae.</title>
        <authorList>
            <person name="Dos Santos R.A.C."/>
            <person name="Rivero-Menendez O."/>
            <person name="Steenwyk J.L."/>
            <person name="Mead M.E."/>
            <person name="Goldman G.H."/>
            <person name="Alastruey-Izquierdo A."/>
            <person name="Rokas A."/>
        </authorList>
    </citation>
    <scope>NUCLEOTIDE SEQUENCE</scope>
    <source>
        <strain evidence="3">CNM-CM5793</strain>
    </source>
</reference>
<dbReference type="PANTHER" id="PTHR33481">
    <property type="entry name" value="REVERSE TRANSCRIPTASE"/>
    <property type="match status" value="1"/>
</dbReference>
<dbReference type="SUPFAM" id="SSF56672">
    <property type="entry name" value="DNA/RNA polymerases"/>
    <property type="match status" value="1"/>
</dbReference>
<dbReference type="InterPro" id="IPR000477">
    <property type="entry name" value="RT_dom"/>
</dbReference>
<dbReference type="PANTHER" id="PTHR33481:SF1">
    <property type="entry name" value="ENDONUCLEASE_EXONUCLEASE_PHOSPHATASE DOMAIN-CONTAINING PROTEIN-RELATED"/>
    <property type="match status" value="1"/>
</dbReference>
<protein>
    <recommendedName>
        <fullName evidence="2">Reverse transcriptase domain-containing protein</fullName>
    </recommendedName>
</protein>
<feature type="region of interest" description="Disordered" evidence="1">
    <location>
        <begin position="345"/>
        <end position="370"/>
    </location>
</feature>
<evidence type="ECO:0000313" key="4">
    <source>
        <dbReference type="Proteomes" id="UP000630445"/>
    </source>
</evidence>
<keyword evidence="4" id="KW-1185">Reference proteome</keyword>
<dbReference type="CDD" id="cd01650">
    <property type="entry name" value="RT_nLTR_like"/>
    <property type="match status" value="1"/>
</dbReference>
<comment type="caution">
    <text evidence="3">The sequence shown here is derived from an EMBL/GenBank/DDBJ whole genome shotgun (WGS) entry which is preliminary data.</text>
</comment>
<gene>
    <name evidence="3" type="ORF">CNMCM5793_008356</name>
</gene>
<feature type="domain" description="Reverse transcriptase" evidence="2">
    <location>
        <begin position="34"/>
        <end position="310"/>
    </location>
</feature>
<evidence type="ECO:0000256" key="1">
    <source>
        <dbReference type="SAM" id="MobiDB-lite"/>
    </source>
</evidence>
<sequence length="370" mass="40673">MAPNKAPGIDGIPAGFLQAMGDPLIKALQVLTQACWDWEYSPRVVRQARTVVLKKPRKESYNQAKSWIPIALLNTLGKVTEAVTARYLQDLAESHSLLPETQMGARRNRSTELALDLLVSQVRATWAAKGVATLLSLDMSGAFDHVIRDVLIRILLHKGVPRTVVGWIRSFMTDRTTTLVFDGCESEPMPVPAGIPQGSPISPILFLFYNSELVEICNPPDLRAHGSGFVDDVNVIAWGPNTKSTCATLEAVHERCLEWAKRHGAKFAPEKYELLHLTRATRKHQTSRGLKIGTKTVTPGESARVLGLHIDPKLKWNTHGKHIEQKMLTEENALRRLTASTWAPAAGTPGVHHGGQAGPYLRSSHLAQPG</sequence>
<dbReference type="Pfam" id="PF00078">
    <property type="entry name" value="RVT_1"/>
    <property type="match status" value="1"/>
</dbReference>
<dbReference type="InterPro" id="IPR043502">
    <property type="entry name" value="DNA/RNA_pol_sf"/>
</dbReference>
<organism evidence="3 4">
    <name type="scientific">Aspergillus hiratsukae</name>
    <dbReference type="NCBI Taxonomy" id="1194566"/>
    <lineage>
        <taxon>Eukaryota</taxon>
        <taxon>Fungi</taxon>
        <taxon>Dikarya</taxon>
        <taxon>Ascomycota</taxon>
        <taxon>Pezizomycotina</taxon>
        <taxon>Eurotiomycetes</taxon>
        <taxon>Eurotiomycetidae</taxon>
        <taxon>Eurotiales</taxon>
        <taxon>Aspergillaceae</taxon>
        <taxon>Aspergillus</taxon>
        <taxon>Aspergillus subgen. Fumigati</taxon>
    </lineage>
</organism>
<accession>A0A8H6PI64</accession>
<name>A0A8H6PI64_9EURO</name>
<dbReference type="EMBL" id="JACBAD010001414">
    <property type="protein sequence ID" value="KAF7139776.1"/>
    <property type="molecule type" value="Genomic_DNA"/>
</dbReference>
<dbReference type="AlphaFoldDB" id="A0A8H6PI64"/>
<proteinExistence type="predicted"/>
<evidence type="ECO:0000259" key="2">
    <source>
        <dbReference type="PROSITE" id="PS50878"/>
    </source>
</evidence>
<dbReference type="OrthoDB" id="4510570at2759"/>
<dbReference type="Proteomes" id="UP000630445">
    <property type="component" value="Unassembled WGS sequence"/>
</dbReference>
<evidence type="ECO:0000313" key="3">
    <source>
        <dbReference type="EMBL" id="KAF7139776.1"/>
    </source>
</evidence>
<dbReference type="PROSITE" id="PS50878">
    <property type="entry name" value="RT_POL"/>
    <property type="match status" value="1"/>
</dbReference>